<evidence type="ECO:0000256" key="1">
    <source>
        <dbReference type="RuleBase" id="RU366018"/>
    </source>
</evidence>
<accession>A0A6A4YVT0</accession>
<dbReference type="GO" id="GO:0071596">
    <property type="term" value="P:ubiquitin-dependent protein catabolic process via the N-end rule pathway"/>
    <property type="evidence" value="ECO:0007669"/>
    <property type="project" value="UniProtKB-UniRule"/>
</dbReference>
<keyword evidence="1" id="KW-0863">Zinc-finger</keyword>
<evidence type="ECO:0000313" key="3">
    <source>
        <dbReference type="EMBL" id="KAF0700397.1"/>
    </source>
</evidence>
<evidence type="ECO:0000259" key="2">
    <source>
        <dbReference type="Pfam" id="PF18995"/>
    </source>
</evidence>
<sequence>SYLVHGAALWAAHIPIVPLAPVYTDLYTATASALCRTTNAVQEAPAICLLCGDVVCGGAECCKRNHRGACAQHVTTCGCGQGAFFLMRQCQMLLVSTGGRSCFFASPFVDEFGEEDHNVRRGRPLFLRPNRYMALLQLVFSHAIASEVSKSRRTSEQYIRAYFY</sequence>
<comment type="caution">
    <text evidence="3">The sequence shown here is derived from an EMBL/GenBank/DDBJ whole genome shotgun (WGS) entry which is preliminary data.</text>
</comment>
<feature type="domain" description="E3 ubiquitin-protein ligase UBR-like C-terminal" evidence="2">
    <location>
        <begin position="16"/>
        <end position="140"/>
    </location>
</feature>
<organism evidence="3">
    <name type="scientific">Aphanomyces stellatus</name>
    <dbReference type="NCBI Taxonomy" id="120398"/>
    <lineage>
        <taxon>Eukaryota</taxon>
        <taxon>Sar</taxon>
        <taxon>Stramenopiles</taxon>
        <taxon>Oomycota</taxon>
        <taxon>Saprolegniomycetes</taxon>
        <taxon>Saprolegniales</taxon>
        <taxon>Verrucalvaceae</taxon>
        <taxon>Aphanomyces</taxon>
    </lineage>
</organism>
<dbReference type="AlphaFoldDB" id="A0A6A4YVT0"/>
<keyword evidence="1" id="KW-0479">Metal-binding</keyword>
<protein>
    <recommendedName>
        <fullName evidence="1">E3 ubiquitin-protein ligase</fullName>
        <ecNumber evidence="1">2.3.2.27</ecNumber>
    </recommendedName>
</protein>
<dbReference type="GO" id="GO:0000151">
    <property type="term" value="C:ubiquitin ligase complex"/>
    <property type="evidence" value="ECO:0007669"/>
    <property type="project" value="TreeGrafter"/>
</dbReference>
<dbReference type="EC" id="2.3.2.27" evidence="1"/>
<dbReference type="GO" id="GO:0005737">
    <property type="term" value="C:cytoplasm"/>
    <property type="evidence" value="ECO:0007669"/>
    <property type="project" value="TreeGrafter"/>
</dbReference>
<keyword evidence="1" id="KW-0833">Ubl conjugation pathway</keyword>
<keyword evidence="1" id="KW-0862">Zinc</keyword>
<dbReference type="PANTHER" id="PTHR21497">
    <property type="entry name" value="UBIQUITIN LIGASE E3 ALPHA-RELATED"/>
    <property type="match status" value="1"/>
</dbReference>
<proteinExistence type="inferred from homology"/>
<dbReference type="EMBL" id="VJMH01005126">
    <property type="protein sequence ID" value="KAF0700397.1"/>
    <property type="molecule type" value="Genomic_DNA"/>
</dbReference>
<keyword evidence="1" id="KW-0808">Transferase</keyword>
<dbReference type="OrthoDB" id="26387at2759"/>
<name>A0A6A4YVT0_9STRA</name>
<comment type="pathway">
    <text evidence="1">Protein modification; protein ubiquitination.</text>
</comment>
<dbReference type="GO" id="GO:0061630">
    <property type="term" value="F:ubiquitin protein ligase activity"/>
    <property type="evidence" value="ECO:0007669"/>
    <property type="project" value="UniProtKB-UniRule"/>
</dbReference>
<reference evidence="3" key="1">
    <citation type="submission" date="2019-06" db="EMBL/GenBank/DDBJ databases">
        <title>Genomics analysis of Aphanomyces spp. identifies a new class of oomycete effector associated with host adaptation.</title>
        <authorList>
            <person name="Gaulin E."/>
        </authorList>
    </citation>
    <scope>NUCLEOTIDE SEQUENCE</scope>
    <source>
        <strain evidence="3">CBS 578.67</strain>
    </source>
</reference>
<dbReference type="InterPro" id="IPR039164">
    <property type="entry name" value="UBR1-like"/>
</dbReference>
<gene>
    <name evidence="3" type="ORF">As57867_009066</name>
</gene>
<comment type="similarity">
    <text evidence="1">Belongs to the E3 ubiquitin-protein ligase UBR1-like family.</text>
</comment>
<dbReference type="GO" id="GO:0016567">
    <property type="term" value="P:protein ubiquitination"/>
    <property type="evidence" value="ECO:0007669"/>
    <property type="project" value="UniProtKB-UniRule"/>
</dbReference>
<dbReference type="InterPro" id="IPR044046">
    <property type="entry name" value="E3_ligase_UBR-like_C"/>
</dbReference>
<dbReference type="Pfam" id="PF18995">
    <property type="entry name" value="PRT6_C"/>
    <property type="match status" value="1"/>
</dbReference>
<comment type="function">
    <text evidence="1">Ubiquitin ligase protein which is a component of the N-end rule pathway. Recognizes and binds to proteins bearing specific N-terminal residues that are destabilizing according to the N-end rule, leading to their ubiquitination and subsequent degradation.</text>
</comment>
<comment type="catalytic activity">
    <reaction evidence="1">
        <text>S-ubiquitinyl-[E2 ubiquitin-conjugating enzyme]-L-cysteine + [acceptor protein]-L-lysine = [E2 ubiquitin-conjugating enzyme]-L-cysteine + N(6)-ubiquitinyl-[acceptor protein]-L-lysine.</text>
        <dbReference type="EC" id="2.3.2.27"/>
    </reaction>
</comment>
<feature type="non-terminal residue" evidence="3">
    <location>
        <position position="1"/>
    </location>
</feature>
<dbReference type="UniPathway" id="UPA00143"/>
<dbReference type="PANTHER" id="PTHR21497:SF24">
    <property type="entry name" value="E3 UBIQUITIN-PROTEIN LIGASE UBR1"/>
    <property type="match status" value="1"/>
</dbReference>
<dbReference type="GO" id="GO:0008270">
    <property type="term" value="F:zinc ion binding"/>
    <property type="evidence" value="ECO:0007669"/>
    <property type="project" value="UniProtKB-UniRule"/>
</dbReference>